<dbReference type="RefSeq" id="WP_015211229.1">
    <property type="nucleotide sequence ID" value="NC_019757.1"/>
</dbReference>
<accession>K9X7D5</accession>
<dbReference type="AlphaFoldDB" id="K9X7D5"/>
<feature type="transmembrane region" description="Helical" evidence="1">
    <location>
        <begin position="108"/>
        <end position="128"/>
    </location>
</feature>
<gene>
    <name evidence="2" type="ORF">Cylst_6023</name>
</gene>
<proteinExistence type="predicted"/>
<evidence type="ECO:0008006" key="4">
    <source>
        <dbReference type="Google" id="ProtNLM"/>
    </source>
</evidence>
<keyword evidence="3" id="KW-1185">Reference proteome</keyword>
<dbReference type="STRING" id="56107.Cylst_6023"/>
<reference evidence="2 3" key="1">
    <citation type="submission" date="2012-06" db="EMBL/GenBank/DDBJ databases">
        <title>Finished chromosome of genome of Cylindrospermum stagnale PCC 7417.</title>
        <authorList>
            <consortium name="US DOE Joint Genome Institute"/>
            <person name="Gugger M."/>
            <person name="Coursin T."/>
            <person name="Rippka R."/>
            <person name="Tandeau De Marsac N."/>
            <person name="Huntemann M."/>
            <person name="Wei C.-L."/>
            <person name="Han J."/>
            <person name="Detter J.C."/>
            <person name="Han C."/>
            <person name="Tapia R."/>
            <person name="Chen A."/>
            <person name="Kyrpides N."/>
            <person name="Mavromatis K."/>
            <person name="Markowitz V."/>
            <person name="Szeto E."/>
            <person name="Ivanova N."/>
            <person name="Pagani I."/>
            <person name="Pati A."/>
            <person name="Goodwin L."/>
            <person name="Nordberg H.P."/>
            <person name="Cantor M.N."/>
            <person name="Hua S.X."/>
            <person name="Woyke T."/>
            <person name="Kerfeld C.A."/>
        </authorList>
    </citation>
    <scope>NUCLEOTIDE SEQUENCE [LARGE SCALE GENOMIC DNA]</scope>
    <source>
        <strain evidence="2 3">PCC 7417</strain>
    </source>
</reference>
<keyword evidence="1" id="KW-0472">Membrane</keyword>
<name>K9X7D5_9NOST</name>
<keyword evidence="1" id="KW-1133">Transmembrane helix</keyword>
<dbReference type="HOGENOM" id="CLU_082078_0_0_3"/>
<evidence type="ECO:0000256" key="1">
    <source>
        <dbReference type="SAM" id="Phobius"/>
    </source>
</evidence>
<dbReference type="OrthoDB" id="508787at2"/>
<feature type="transmembrane region" description="Helical" evidence="1">
    <location>
        <begin position="179"/>
        <end position="201"/>
    </location>
</feature>
<dbReference type="eggNOG" id="ENOG502ZKSR">
    <property type="taxonomic scope" value="Bacteria"/>
</dbReference>
<dbReference type="KEGG" id="csg:Cylst_6023"/>
<dbReference type="Proteomes" id="UP000010475">
    <property type="component" value="Chromosome"/>
</dbReference>
<sequence length="211" mass="21802">MSYVNRVGDDVIPPEPAIAARVSEYRDRVRWGPIISGVLVALATQFILSSLFGAIGAGTIANSGAPRSITPGVATNVGLWSTVALLISLFIGGWVTTRACGPMNRNTALLNGAILWATTLAVSALLLANGVWGAFGVAAPNTAVVINQVQQPGTTVPPNLPRLTAEQARDIAAATSRALLWFVFGSLLGLAAALMGAVVGARSPRTNTYNP</sequence>
<evidence type="ECO:0000313" key="2">
    <source>
        <dbReference type="EMBL" id="AFZ27996.1"/>
    </source>
</evidence>
<dbReference type="PATRIC" id="fig|56107.3.peg.6619"/>
<feature type="transmembrane region" description="Helical" evidence="1">
    <location>
        <begin position="77"/>
        <end position="96"/>
    </location>
</feature>
<protein>
    <recommendedName>
        <fullName evidence="4">PhnA-like protein</fullName>
    </recommendedName>
</protein>
<keyword evidence="1" id="KW-0812">Transmembrane</keyword>
<organism evidence="2 3">
    <name type="scientific">Cylindrospermum stagnale PCC 7417</name>
    <dbReference type="NCBI Taxonomy" id="56107"/>
    <lineage>
        <taxon>Bacteria</taxon>
        <taxon>Bacillati</taxon>
        <taxon>Cyanobacteriota</taxon>
        <taxon>Cyanophyceae</taxon>
        <taxon>Nostocales</taxon>
        <taxon>Nostocaceae</taxon>
        <taxon>Cylindrospermum</taxon>
    </lineage>
</organism>
<feature type="transmembrane region" description="Helical" evidence="1">
    <location>
        <begin position="31"/>
        <end position="57"/>
    </location>
</feature>
<dbReference type="EMBL" id="CP003642">
    <property type="protein sequence ID" value="AFZ27996.1"/>
    <property type="molecule type" value="Genomic_DNA"/>
</dbReference>
<evidence type="ECO:0000313" key="3">
    <source>
        <dbReference type="Proteomes" id="UP000010475"/>
    </source>
</evidence>